<dbReference type="Proteomes" id="UP000799538">
    <property type="component" value="Unassembled WGS sequence"/>
</dbReference>
<comment type="similarity">
    <text evidence="3">Belongs to the INCENP family.</text>
</comment>
<keyword evidence="7" id="KW-0539">Nucleus</keyword>
<protein>
    <recommendedName>
        <fullName evidence="9">Inner centromere protein ARK-binding domain-containing protein</fullName>
    </recommendedName>
</protein>
<feature type="region of interest" description="Disordered" evidence="8">
    <location>
        <begin position="513"/>
        <end position="1074"/>
    </location>
</feature>
<dbReference type="OrthoDB" id="6123at2759"/>
<feature type="compositionally biased region" description="Acidic residues" evidence="8">
    <location>
        <begin position="218"/>
        <end position="227"/>
    </location>
</feature>
<feature type="region of interest" description="Disordered" evidence="8">
    <location>
        <begin position="67"/>
        <end position="316"/>
    </location>
</feature>
<evidence type="ECO:0000256" key="5">
    <source>
        <dbReference type="ARBA" id="ARBA00022829"/>
    </source>
</evidence>
<feature type="region of interest" description="Disordered" evidence="8">
    <location>
        <begin position="329"/>
        <end position="484"/>
    </location>
</feature>
<feature type="compositionally biased region" description="Polar residues" evidence="8">
    <location>
        <begin position="97"/>
        <end position="106"/>
    </location>
</feature>
<accession>A0A6A6GP81</accession>
<organism evidence="10 11">
    <name type="scientific">Elsinoe ampelina</name>
    <dbReference type="NCBI Taxonomy" id="302913"/>
    <lineage>
        <taxon>Eukaryota</taxon>
        <taxon>Fungi</taxon>
        <taxon>Dikarya</taxon>
        <taxon>Ascomycota</taxon>
        <taxon>Pezizomycotina</taxon>
        <taxon>Dothideomycetes</taxon>
        <taxon>Dothideomycetidae</taxon>
        <taxon>Myriangiales</taxon>
        <taxon>Elsinoaceae</taxon>
        <taxon>Elsinoe</taxon>
    </lineage>
</organism>
<feature type="compositionally biased region" description="Basic and acidic residues" evidence="8">
    <location>
        <begin position="829"/>
        <end position="853"/>
    </location>
</feature>
<dbReference type="PANTHER" id="PTHR13142">
    <property type="entry name" value="INNER CENTROMERE PROTEIN"/>
    <property type="match status" value="1"/>
</dbReference>
<feature type="compositionally biased region" description="Polar residues" evidence="8">
    <location>
        <begin position="886"/>
        <end position="899"/>
    </location>
</feature>
<keyword evidence="5" id="KW-0159">Chromosome partition</keyword>
<feature type="compositionally biased region" description="Polar residues" evidence="8">
    <location>
        <begin position="1006"/>
        <end position="1017"/>
    </location>
</feature>
<feature type="compositionally biased region" description="Polar residues" evidence="8">
    <location>
        <begin position="307"/>
        <end position="316"/>
    </location>
</feature>
<dbReference type="GO" id="GO:0005634">
    <property type="term" value="C:nucleus"/>
    <property type="evidence" value="ECO:0007669"/>
    <property type="project" value="UniProtKB-SubCell"/>
</dbReference>
<keyword evidence="4" id="KW-0963">Cytoplasm</keyword>
<dbReference type="AlphaFoldDB" id="A0A6A6GP81"/>
<dbReference type="Pfam" id="PF03941">
    <property type="entry name" value="INCENP_ARK-bind"/>
    <property type="match status" value="1"/>
</dbReference>
<evidence type="ECO:0000313" key="11">
    <source>
        <dbReference type="Proteomes" id="UP000799538"/>
    </source>
</evidence>
<feature type="compositionally biased region" description="Basic residues" evidence="8">
    <location>
        <begin position="70"/>
        <end position="81"/>
    </location>
</feature>
<feature type="compositionally biased region" description="Polar residues" evidence="8">
    <location>
        <begin position="550"/>
        <end position="568"/>
    </location>
</feature>
<feature type="compositionally biased region" description="Basic and acidic residues" evidence="8">
    <location>
        <begin position="571"/>
        <end position="652"/>
    </location>
</feature>
<feature type="compositionally biased region" description="Basic and acidic residues" evidence="8">
    <location>
        <begin position="243"/>
        <end position="257"/>
    </location>
</feature>
<gene>
    <name evidence="10" type="ORF">BDZ85DRAFT_315053</name>
</gene>
<dbReference type="GO" id="GO:0007059">
    <property type="term" value="P:chromosome segregation"/>
    <property type="evidence" value="ECO:0007669"/>
    <property type="project" value="UniProtKB-KW"/>
</dbReference>
<evidence type="ECO:0000256" key="3">
    <source>
        <dbReference type="ARBA" id="ARBA00010042"/>
    </source>
</evidence>
<feature type="domain" description="Inner centromere protein ARK-binding" evidence="9">
    <location>
        <begin position="1047"/>
        <end position="1110"/>
    </location>
</feature>
<dbReference type="GO" id="GO:0005819">
    <property type="term" value="C:spindle"/>
    <property type="evidence" value="ECO:0007669"/>
    <property type="project" value="UniProtKB-SubCell"/>
</dbReference>
<name>A0A6A6GP81_9PEZI</name>
<evidence type="ECO:0000256" key="6">
    <source>
        <dbReference type="ARBA" id="ARBA00023212"/>
    </source>
</evidence>
<keyword evidence="11" id="KW-1185">Reference proteome</keyword>
<evidence type="ECO:0000313" key="10">
    <source>
        <dbReference type="EMBL" id="KAF2227477.1"/>
    </source>
</evidence>
<feature type="compositionally biased region" description="Basic and acidic residues" evidence="8">
    <location>
        <begin position="810"/>
        <end position="822"/>
    </location>
</feature>
<evidence type="ECO:0000256" key="4">
    <source>
        <dbReference type="ARBA" id="ARBA00022490"/>
    </source>
</evidence>
<reference evidence="11" key="1">
    <citation type="journal article" date="2020" name="Stud. Mycol.">
        <title>101 Dothideomycetes genomes: A test case for predicting lifestyles and emergence of pathogens.</title>
        <authorList>
            <person name="Haridas S."/>
            <person name="Albert R."/>
            <person name="Binder M."/>
            <person name="Bloem J."/>
            <person name="LaButti K."/>
            <person name="Salamov A."/>
            <person name="Andreopoulos B."/>
            <person name="Baker S."/>
            <person name="Barry K."/>
            <person name="Bills G."/>
            <person name="Bluhm B."/>
            <person name="Cannon C."/>
            <person name="Castanera R."/>
            <person name="Culley D."/>
            <person name="Daum C."/>
            <person name="Ezra D."/>
            <person name="Gonzalez J."/>
            <person name="Henrissat B."/>
            <person name="Kuo A."/>
            <person name="Liang C."/>
            <person name="Lipzen A."/>
            <person name="Lutzoni F."/>
            <person name="Magnuson J."/>
            <person name="Mondo S."/>
            <person name="Nolan M."/>
            <person name="Ohm R."/>
            <person name="Pangilinan J."/>
            <person name="Park H.-J."/>
            <person name="Ramirez L."/>
            <person name="Alfaro M."/>
            <person name="Sun H."/>
            <person name="Tritt A."/>
            <person name="Yoshinaga Y."/>
            <person name="Zwiers L.-H."/>
            <person name="Turgeon B."/>
            <person name="Goodwin S."/>
            <person name="Spatafora J."/>
            <person name="Crous P."/>
            <person name="Grigoriev I."/>
        </authorList>
    </citation>
    <scope>NUCLEOTIDE SEQUENCE [LARGE SCALE GENOMIC DNA]</scope>
    <source>
        <strain evidence="11">CECT 20119</strain>
    </source>
</reference>
<dbReference type="InterPro" id="IPR005635">
    <property type="entry name" value="Inner_centromere_prot_ARK-bd"/>
</dbReference>
<comment type="subcellular location">
    <subcellularLocation>
        <location evidence="2">Cytoplasm</location>
        <location evidence="2">Cytoskeleton</location>
        <location evidence="2">Spindle</location>
    </subcellularLocation>
    <subcellularLocation>
        <location evidence="1">Nucleus</location>
    </subcellularLocation>
</comment>
<dbReference type="EMBL" id="ML992501">
    <property type="protein sequence ID" value="KAF2227477.1"/>
    <property type="molecule type" value="Genomic_DNA"/>
</dbReference>
<feature type="compositionally biased region" description="Polar residues" evidence="8">
    <location>
        <begin position="432"/>
        <end position="441"/>
    </location>
</feature>
<feature type="compositionally biased region" description="Acidic residues" evidence="8">
    <location>
        <begin position="329"/>
        <end position="338"/>
    </location>
</feature>
<evidence type="ECO:0000259" key="9">
    <source>
        <dbReference type="Pfam" id="PF03941"/>
    </source>
</evidence>
<evidence type="ECO:0000256" key="8">
    <source>
        <dbReference type="SAM" id="MobiDB-lite"/>
    </source>
</evidence>
<evidence type="ECO:0000256" key="7">
    <source>
        <dbReference type="ARBA" id="ARBA00023242"/>
    </source>
</evidence>
<feature type="compositionally biased region" description="Basic and acidic residues" evidence="8">
    <location>
        <begin position="752"/>
        <end position="801"/>
    </location>
</feature>
<dbReference type="PANTHER" id="PTHR13142:SF1">
    <property type="entry name" value="INNER CENTROMERE PROTEIN"/>
    <property type="match status" value="1"/>
</dbReference>
<proteinExistence type="inferred from homology"/>
<evidence type="ECO:0000256" key="1">
    <source>
        <dbReference type="ARBA" id="ARBA00004123"/>
    </source>
</evidence>
<evidence type="ECO:0000256" key="2">
    <source>
        <dbReference type="ARBA" id="ARBA00004186"/>
    </source>
</evidence>
<feature type="compositionally biased region" description="Polar residues" evidence="8">
    <location>
        <begin position="402"/>
        <end position="412"/>
    </location>
</feature>
<sequence>MAATKAQSQNAIGSSQWIEEQRSQVQQLVETDIEEFGYSARNELEWLNEHMAEIFSKQQMNLTDVFKTPGKLRGKTPRTAKKKDPQRAPLTDLFAPNPQSILSPAQRTPFYQKVAKIAVARENDEDDQGQRDASPQRSPARTGKKNTDSGYHGLTEDEMDLDASRAVHKATAQQHPSLPRVPASNNLLTVEGRTTEESFVSAKEGPEDSAQAEVQVENAEDDDEVAVPDETIHAAREAMNAHVDGRRDNDNEISIHEDEPEPAQDAAKQDFASDTSSPEQPLVRKSSLNFASLPPRETLTGKRSMGFRNSQLTTERISQVVQQDGEIELEDAENNDEEITAHNKTSTQRLHERINMLGQTREPRTSKSIPATYPTLPPVPPKDDGRDSMDDDDDWIAPIGDRTSSNSNTVLDSQAPVAAEKAEEKRIYGHQKSISTTNIMSPTKEAMAPEPSRQKASSVSVPNMGALGQATTPTSSPKRFAEGPLSASKARFYSVLKSAKGIFASSAGASAQAKVEASALSAMPSKESLLDQPNTSRMPGGFEDDAASLKTVNTATTASSRPLSTLFSPSKEGRKTRSSTENEKKKGKQARHEQKAADELEKVREKERKKAAQQKQEREKAEQERLAQLEREREEATAREEEQRAAAEREQAEQQAQAIPNKSMGPPGKLRAPGRLVKPARQTPAQAAKPVPVNIRVASQVSRLGSARPSNSLLEPTPPPTSRPASAAGRPGVTRAGSAAPSNARVKALEAAARKKELEEKAAAKKAEQKKELERKRAAKLEEDRRIEQEKRAEEQRKAQDARAAAQRQAEQRRQEQQRREVAAAAAKAKAEADMAEALERERVRAAQAHRADLPGTMRQLTKQALDVQPKAAKRPLGKDTEETSRSSTLNRVGPSYQQHDAKRRRTEDEEDIGMGERHSVMAPPKRPSNMRKETLGKFPHGYAHAPPPAAHHAQNIYKASMSSQPVHQPLKPGMHPNETIKLSNARIPFAENHNPPETAPPNYASAKTPTAPQGTFKTPARPALLPSNKTKSSPAYPNGDAIALPEINTDSEDESDSDTSPATKNASASFRAPSWVASPALRDLLTQQQLVDPESVFGPIATLNMDEVFKGGSSKNQERMRRYRERGESAMWVESGDQVTSAEKRRDREARERVVREGGWRFGGDM</sequence>
<feature type="compositionally biased region" description="Polar residues" evidence="8">
    <location>
        <begin position="697"/>
        <end position="714"/>
    </location>
</feature>
<keyword evidence="6" id="KW-0206">Cytoskeleton</keyword>